<dbReference type="Proteomes" id="UP000317893">
    <property type="component" value="Unassembled WGS sequence"/>
</dbReference>
<proteinExistence type="predicted"/>
<evidence type="ECO:0000313" key="2">
    <source>
        <dbReference type="EMBL" id="TQJ08815.1"/>
    </source>
</evidence>
<protein>
    <submittedName>
        <fullName evidence="2">Uncharacterized protein</fullName>
    </submittedName>
</protein>
<dbReference type="AlphaFoldDB" id="A0A542E0F5"/>
<gene>
    <name evidence="2" type="ORF">FB458_1911</name>
</gene>
<sequence length="167" mass="18607">MGEPVHEWYWTGPQEAVQPSSVNPPPSEMHYDAFPLRDADSGRDLEAPQTFIERRTACTWGSAVGLGKPASELPSGASPWWPIRGYLELDRAVVTAPKGLTRSQVAGFLDAVESWCGASVQCIRIRRGECTVLSYIALEAKRRGYEVTRLDQREFSRRGLVLDRSLT</sequence>
<dbReference type="EMBL" id="VFMN01000001">
    <property type="protein sequence ID" value="TQJ08815.1"/>
    <property type="molecule type" value="Genomic_DNA"/>
</dbReference>
<organism evidence="2 3">
    <name type="scientific">Lapillicoccus jejuensis</name>
    <dbReference type="NCBI Taxonomy" id="402171"/>
    <lineage>
        <taxon>Bacteria</taxon>
        <taxon>Bacillati</taxon>
        <taxon>Actinomycetota</taxon>
        <taxon>Actinomycetes</taxon>
        <taxon>Micrococcales</taxon>
        <taxon>Intrasporangiaceae</taxon>
        <taxon>Lapillicoccus</taxon>
    </lineage>
</organism>
<evidence type="ECO:0000256" key="1">
    <source>
        <dbReference type="SAM" id="MobiDB-lite"/>
    </source>
</evidence>
<name>A0A542E0F5_9MICO</name>
<accession>A0A542E0F5</accession>
<reference evidence="2 3" key="1">
    <citation type="submission" date="2019-06" db="EMBL/GenBank/DDBJ databases">
        <title>Sequencing the genomes of 1000 actinobacteria strains.</title>
        <authorList>
            <person name="Klenk H.-P."/>
        </authorList>
    </citation>
    <scope>NUCLEOTIDE SEQUENCE [LARGE SCALE GENOMIC DNA]</scope>
    <source>
        <strain evidence="2 3">DSM 18607</strain>
    </source>
</reference>
<keyword evidence="3" id="KW-1185">Reference proteome</keyword>
<feature type="region of interest" description="Disordered" evidence="1">
    <location>
        <begin position="1"/>
        <end position="31"/>
    </location>
</feature>
<evidence type="ECO:0000313" key="3">
    <source>
        <dbReference type="Proteomes" id="UP000317893"/>
    </source>
</evidence>
<comment type="caution">
    <text evidence="2">The sequence shown here is derived from an EMBL/GenBank/DDBJ whole genome shotgun (WGS) entry which is preliminary data.</text>
</comment>